<dbReference type="Proteomes" id="UP000004986">
    <property type="component" value="Unassembled WGS sequence"/>
</dbReference>
<sequence>AAFDGYPLYLFDGPHYVTPDLIEALNK</sequence>
<keyword evidence="2" id="KW-1185">Reference proteome</keyword>
<feature type="non-terminal residue" evidence="1">
    <location>
        <position position="1"/>
    </location>
</feature>
<dbReference type="HOGENOM" id="CLU_219894_0_0_6"/>
<comment type="caution">
    <text evidence="1">The sequence shown here is derived from an EMBL/GenBank/DDBJ whole genome shotgun (WGS) entry which is preliminary data.</text>
</comment>
<name>F3GM86_PSESJ</name>
<protein>
    <submittedName>
        <fullName evidence="1">Uncharacterized protein</fullName>
    </submittedName>
</protein>
<organism evidence="1 2">
    <name type="scientific">Pseudomonas syringae pv. pisi str. 1704B</name>
    <dbReference type="NCBI Taxonomy" id="629263"/>
    <lineage>
        <taxon>Bacteria</taxon>
        <taxon>Pseudomonadati</taxon>
        <taxon>Pseudomonadota</taxon>
        <taxon>Gammaproteobacteria</taxon>
        <taxon>Pseudomonadales</taxon>
        <taxon>Pseudomonadaceae</taxon>
        <taxon>Pseudomonas</taxon>
        <taxon>Pseudomonas syringae</taxon>
    </lineage>
</organism>
<evidence type="ECO:0000313" key="1">
    <source>
        <dbReference type="EMBL" id="EGH48189.1"/>
    </source>
</evidence>
<proteinExistence type="predicted"/>
<gene>
    <name evidence="1" type="ORF">PSYPI_40234</name>
</gene>
<dbReference type="AlphaFoldDB" id="F3GM86"/>
<reference evidence="1 2" key="1">
    <citation type="journal article" date="2011" name="PLoS Pathog.">
        <title>Dynamic evolution of pathogenicity revealed by sequencing and comparative genomics of 19 Pseudomonas syringae isolates.</title>
        <authorList>
            <person name="Baltrus D.A."/>
            <person name="Nishimura M.T."/>
            <person name="Romanchuk A."/>
            <person name="Chang J.H."/>
            <person name="Mukhtar M.S."/>
            <person name="Cherkis K."/>
            <person name="Roach J."/>
            <person name="Grant S.R."/>
            <person name="Jones C.D."/>
            <person name="Dangl J.L."/>
        </authorList>
    </citation>
    <scope>NUCLEOTIDE SEQUENCE [LARGE SCALE GENOMIC DNA]</scope>
    <source>
        <strain evidence="1 2">1704B</strain>
    </source>
</reference>
<dbReference type="EMBL" id="AEAI01002883">
    <property type="protein sequence ID" value="EGH48189.1"/>
    <property type="molecule type" value="Genomic_DNA"/>
</dbReference>
<accession>F3GM86</accession>
<evidence type="ECO:0000313" key="2">
    <source>
        <dbReference type="Proteomes" id="UP000004986"/>
    </source>
</evidence>